<dbReference type="Pfam" id="PF07823">
    <property type="entry name" value="CPDase"/>
    <property type="match status" value="1"/>
</dbReference>
<protein>
    <recommendedName>
        <fullName evidence="3">2',3'-cyclic-nucleotide 3'-phosphodiesterase</fullName>
    </recommendedName>
</protein>
<dbReference type="Proteomes" id="UP000324022">
    <property type="component" value="Unassembled WGS sequence"/>
</dbReference>
<dbReference type="InterPro" id="IPR009097">
    <property type="entry name" value="Cyclic_Pdiesterase"/>
</dbReference>
<dbReference type="SUPFAM" id="SSF55144">
    <property type="entry name" value="LigT-like"/>
    <property type="match status" value="1"/>
</dbReference>
<evidence type="ECO:0008006" key="3">
    <source>
        <dbReference type="Google" id="ProtNLM"/>
    </source>
</evidence>
<dbReference type="GO" id="GO:0009187">
    <property type="term" value="P:cyclic nucleotide metabolic process"/>
    <property type="evidence" value="ECO:0007669"/>
    <property type="project" value="TreeGrafter"/>
</dbReference>
<dbReference type="GO" id="GO:0004113">
    <property type="term" value="F:2',3'-cyclic-nucleotide 3'-phosphodiesterase activity"/>
    <property type="evidence" value="ECO:0007669"/>
    <property type="project" value="TreeGrafter"/>
</dbReference>
<dbReference type="InterPro" id="IPR012386">
    <property type="entry name" value="Cyclic-nucl_3Pdiesterase"/>
</dbReference>
<accession>A0A5C3EQX9</accession>
<keyword evidence="2" id="KW-1185">Reference proteome</keyword>
<dbReference type="OrthoDB" id="514292at2759"/>
<evidence type="ECO:0000313" key="2">
    <source>
        <dbReference type="Proteomes" id="UP000324022"/>
    </source>
</evidence>
<name>A0A5C3EQX9_9BASI</name>
<dbReference type="PANTHER" id="PTHR28141:SF1">
    <property type="entry name" value="2',3'-CYCLIC-NUCLEOTIDE 3'-PHOSPHODIESTERASE"/>
    <property type="match status" value="1"/>
</dbReference>
<dbReference type="EMBL" id="OOIN01000043">
    <property type="protein sequence ID" value="SPO32375.1"/>
    <property type="molecule type" value="Genomic_DNA"/>
</dbReference>
<reference evidence="1 2" key="1">
    <citation type="submission" date="2018-03" db="EMBL/GenBank/DDBJ databases">
        <authorList>
            <person name="Guldener U."/>
        </authorList>
    </citation>
    <scope>NUCLEOTIDE SEQUENCE [LARGE SCALE GENOMIC DNA]</scope>
    <source>
        <strain evidence="1 2">NBRC100155</strain>
    </source>
</reference>
<evidence type="ECO:0000313" key="1">
    <source>
        <dbReference type="EMBL" id="SPO32375.1"/>
    </source>
</evidence>
<dbReference type="Gene3D" id="3.90.1140.10">
    <property type="entry name" value="Cyclic phosphodiesterase"/>
    <property type="match status" value="1"/>
</dbReference>
<organism evidence="1 2">
    <name type="scientific">Ustilago trichophora</name>
    <dbReference type="NCBI Taxonomy" id="86804"/>
    <lineage>
        <taxon>Eukaryota</taxon>
        <taxon>Fungi</taxon>
        <taxon>Dikarya</taxon>
        <taxon>Basidiomycota</taxon>
        <taxon>Ustilaginomycotina</taxon>
        <taxon>Ustilaginomycetes</taxon>
        <taxon>Ustilaginales</taxon>
        <taxon>Ustilaginaceae</taxon>
        <taxon>Ustilago</taxon>
    </lineage>
</organism>
<proteinExistence type="predicted"/>
<sequence length="223" mass="24485">MIDNNVGNGDGTVGTEGIFSGFALWLVPSSSSSFSAVVKEEMVKLRNRNQGVASAEFGIHATLLAGLGDRKISGQRLEEVAREAIAQWRQEEGLIEGKGFKVNLEDVTTRGSYFQCILITLQKSTPLLRLNSITQSLVDQNFPPPSPAADSDYFPHISLLYASLSTSQAESQIKDMHIHGVFQTNPPNGINFRGFTEVTFVAVDVYDCTGKPEDWRKLYSIPL</sequence>
<gene>
    <name evidence="1" type="ORF">UTRI_02932</name>
</gene>
<dbReference type="PANTHER" id="PTHR28141">
    <property type="entry name" value="2',3'-CYCLIC-NUCLEOTIDE 3'-PHOSPHODIESTERASE"/>
    <property type="match status" value="1"/>
</dbReference>
<dbReference type="AlphaFoldDB" id="A0A5C3EQX9"/>